<name>A0A7I7NIS5_9MYCO</name>
<gene>
    <name evidence="1" type="ORF">MLAC_14770</name>
</gene>
<dbReference type="Proteomes" id="UP000466396">
    <property type="component" value="Chromosome"/>
</dbReference>
<evidence type="ECO:0000313" key="2">
    <source>
        <dbReference type="Proteomes" id="UP000466396"/>
    </source>
</evidence>
<keyword evidence="2" id="KW-1185">Reference proteome</keyword>
<reference evidence="1 2" key="1">
    <citation type="journal article" date="2019" name="Emerg. Microbes Infect.">
        <title>Comprehensive subspecies identification of 175 nontuberculous mycobacteria species based on 7547 genomic profiles.</title>
        <authorList>
            <person name="Matsumoto Y."/>
            <person name="Kinjo T."/>
            <person name="Motooka D."/>
            <person name="Nabeya D."/>
            <person name="Jung N."/>
            <person name="Uechi K."/>
            <person name="Horii T."/>
            <person name="Iida T."/>
            <person name="Fujita J."/>
            <person name="Nakamura S."/>
        </authorList>
    </citation>
    <scope>NUCLEOTIDE SEQUENCE [LARGE SCALE GENOMIC DNA]</scope>
    <source>
        <strain evidence="1 2">JCM 15657</strain>
    </source>
</reference>
<accession>A0A7I7NIS5</accession>
<dbReference type="AlphaFoldDB" id="A0A7I7NIS5"/>
<sequence>MAFGDPGSVKAGGNPSVAGGPASNLNLAFAHGGFSDASAGDPEPILRNGTIAGVLFGDNSHANAYDGNANIATVVAGTGCSAHAASGNLNAAGVSGLLPGINNLSATATGGSATTFEFSPPALDFSGSQRSGQAERARAIYAASASGVT</sequence>
<organism evidence="1 2">
    <name type="scientific">Mycobacterium lacus</name>
    <dbReference type="NCBI Taxonomy" id="169765"/>
    <lineage>
        <taxon>Bacteria</taxon>
        <taxon>Bacillati</taxon>
        <taxon>Actinomycetota</taxon>
        <taxon>Actinomycetes</taxon>
        <taxon>Mycobacteriales</taxon>
        <taxon>Mycobacteriaceae</taxon>
        <taxon>Mycobacterium</taxon>
    </lineage>
</organism>
<dbReference type="EMBL" id="AP022581">
    <property type="protein sequence ID" value="BBX96183.1"/>
    <property type="molecule type" value="Genomic_DNA"/>
</dbReference>
<dbReference type="KEGG" id="mlj:MLAC_14770"/>
<evidence type="ECO:0000313" key="1">
    <source>
        <dbReference type="EMBL" id="BBX96183.1"/>
    </source>
</evidence>
<proteinExistence type="predicted"/>
<protein>
    <submittedName>
        <fullName evidence="1">Uncharacterized protein</fullName>
    </submittedName>
</protein>